<keyword evidence="8" id="KW-1185">Reference proteome</keyword>
<comment type="caution">
    <text evidence="7">The sequence shown here is derived from an EMBL/GenBank/DDBJ whole genome shotgun (WGS) entry which is preliminary data.</text>
</comment>
<dbReference type="CDD" id="cd16525">
    <property type="entry name" value="RING-HC_PCGF"/>
    <property type="match status" value="1"/>
</dbReference>
<dbReference type="Gene3D" id="3.10.20.90">
    <property type="entry name" value="Phosphatidylinositol 3-kinase Catalytic Subunit, Chain A, domain 1"/>
    <property type="match status" value="1"/>
</dbReference>
<dbReference type="AlphaFoldDB" id="A0A8T2RE83"/>
<evidence type="ECO:0000256" key="4">
    <source>
        <dbReference type="PROSITE-ProRule" id="PRU00175"/>
    </source>
</evidence>
<dbReference type="Proteomes" id="UP000825935">
    <property type="component" value="Chromosome 28"/>
</dbReference>
<evidence type="ECO:0000313" key="8">
    <source>
        <dbReference type="Proteomes" id="UP000825935"/>
    </source>
</evidence>
<dbReference type="PANTHER" id="PTHR46293:SF1">
    <property type="entry name" value="OS03G0632800 PROTEIN"/>
    <property type="match status" value="1"/>
</dbReference>
<evidence type="ECO:0000259" key="6">
    <source>
        <dbReference type="PROSITE" id="PS50089"/>
    </source>
</evidence>
<dbReference type="PANTHER" id="PTHR46293">
    <property type="entry name" value="E3 UBIQUITIN PROTEIN LIGASE DRIP1"/>
    <property type="match status" value="1"/>
</dbReference>
<dbReference type="EMBL" id="CM035433">
    <property type="protein sequence ID" value="KAH7293950.1"/>
    <property type="molecule type" value="Genomic_DNA"/>
</dbReference>
<dbReference type="OrthoDB" id="1305878at2759"/>
<dbReference type="InterPro" id="IPR001841">
    <property type="entry name" value="Znf_RING"/>
</dbReference>
<name>A0A8T2RE83_CERRI</name>
<keyword evidence="1" id="KW-0479">Metal-binding</keyword>
<dbReference type="Pfam" id="PF13923">
    <property type="entry name" value="zf-C3HC4_2"/>
    <property type="match status" value="1"/>
</dbReference>
<dbReference type="EMBL" id="CM035433">
    <property type="protein sequence ID" value="KAH7293948.1"/>
    <property type="molecule type" value="Genomic_DNA"/>
</dbReference>
<proteinExistence type="predicted"/>
<sequence length="543" mass="59683">MTCNQVKVPRAPIMVCLQCPLCNNLVHEATTISECLHTFCRSCIYEELGDGENDSCPICNVNLGCLPLEKLRADHQLDDVCAKLSPVLTKRKSGSENNADADVPAPVRRKERSLLSLGIEARSASHQSTAGKQLKLESRSSVVSKETFTDDDLEQRSAKSLGRMLDNRAIQEQAGSDQQAPSFESSESLEGEIFGKKGLLSDERHSDEISLLQSLRKERSPLGRKAILEMSPKSSRALPNVGSSVGKVVTGWSICRSGELQSQIPKSRNFSDTLLVKRHGINGSQSKTVLFTEENFEKGSIDESPLACLAEVAVDQAEKFEYLDGPRARGPRARRGKSKTENGKAFAVGASLSWQTMLENIRSTAAPHERRQKVKSKSSLKAATSPTATHATLTSFNKHVQSPLSAIKHEDQNIGFWFSLEAADNQLGDNPLPQIPSRYLRIRDGKLPVSSVKKYLVKKLDLQSEAEVEIACRGQPVVPSLPLEKVKGIWLATVPSYMESLPALKDMNVASQGSKSWAQYKGCSAEKCVMVLTYSRHRHQLDT</sequence>
<feature type="domain" description="RING-type" evidence="6">
    <location>
        <begin position="19"/>
        <end position="60"/>
    </location>
</feature>
<dbReference type="OMA" id="KICAPEI"/>
<organism evidence="7 8">
    <name type="scientific">Ceratopteris richardii</name>
    <name type="common">Triangle waterfern</name>
    <dbReference type="NCBI Taxonomy" id="49495"/>
    <lineage>
        <taxon>Eukaryota</taxon>
        <taxon>Viridiplantae</taxon>
        <taxon>Streptophyta</taxon>
        <taxon>Embryophyta</taxon>
        <taxon>Tracheophyta</taxon>
        <taxon>Polypodiopsida</taxon>
        <taxon>Polypodiidae</taxon>
        <taxon>Polypodiales</taxon>
        <taxon>Pteridineae</taxon>
        <taxon>Pteridaceae</taxon>
        <taxon>Parkerioideae</taxon>
        <taxon>Ceratopteris</taxon>
    </lineage>
</organism>
<reference evidence="7" key="1">
    <citation type="submission" date="2021-08" db="EMBL/GenBank/DDBJ databases">
        <title>WGS assembly of Ceratopteris richardii.</title>
        <authorList>
            <person name="Marchant D.B."/>
            <person name="Chen G."/>
            <person name="Jenkins J."/>
            <person name="Shu S."/>
            <person name="Leebens-Mack J."/>
            <person name="Grimwood J."/>
            <person name="Schmutz J."/>
            <person name="Soltis P."/>
            <person name="Soltis D."/>
            <person name="Chen Z.-H."/>
        </authorList>
    </citation>
    <scope>NUCLEOTIDE SEQUENCE</scope>
    <source>
        <strain evidence="7">Whitten #5841</strain>
        <tissue evidence="7">Leaf</tissue>
    </source>
</reference>
<keyword evidence="2 4" id="KW-0863">Zinc-finger</keyword>
<evidence type="ECO:0000256" key="1">
    <source>
        <dbReference type="ARBA" id="ARBA00022723"/>
    </source>
</evidence>
<dbReference type="PROSITE" id="PS50089">
    <property type="entry name" value="ZF_RING_2"/>
    <property type="match status" value="1"/>
</dbReference>
<dbReference type="PROSITE" id="PS00518">
    <property type="entry name" value="ZF_RING_1"/>
    <property type="match status" value="1"/>
</dbReference>
<gene>
    <name evidence="7" type="ORF">KP509_28G049600</name>
</gene>
<evidence type="ECO:0000256" key="2">
    <source>
        <dbReference type="ARBA" id="ARBA00022771"/>
    </source>
</evidence>
<evidence type="ECO:0000256" key="3">
    <source>
        <dbReference type="ARBA" id="ARBA00022833"/>
    </source>
</evidence>
<dbReference type="SUPFAM" id="SSF57850">
    <property type="entry name" value="RING/U-box"/>
    <property type="match status" value="1"/>
</dbReference>
<evidence type="ECO:0000313" key="7">
    <source>
        <dbReference type="EMBL" id="KAH7293948.1"/>
    </source>
</evidence>
<protein>
    <recommendedName>
        <fullName evidence="6">RING-type domain-containing protein</fullName>
    </recommendedName>
</protein>
<evidence type="ECO:0000256" key="5">
    <source>
        <dbReference type="SAM" id="MobiDB-lite"/>
    </source>
</evidence>
<accession>A0A8T2RE83</accession>
<keyword evidence="3" id="KW-0862">Zinc</keyword>
<dbReference type="GO" id="GO:0004842">
    <property type="term" value="F:ubiquitin-protein transferase activity"/>
    <property type="evidence" value="ECO:0007669"/>
    <property type="project" value="InterPro"/>
</dbReference>
<feature type="region of interest" description="Disordered" evidence="5">
    <location>
        <begin position="363"/>
        <end position="388"/>
    </location>
</feature>
<dbReference type="Gene3D" id="3.30.40.10">
    <property type="entry name" value="Zinc/RING finger domain, C3HC4 (zinc finger)"/>
    <property type="match status" value="1"/>
</dbReference>
<dbReference type="InterPro" id="IPR017907">
    <property type="entry name" value="Znf_RING_CS"/>
</dbReference>
<feature type="region of interest" description="Disordered" evidence="5">
    <location>
        <begin position="126"/>
        <end position="155"/>
    </location>
</feature>
<dbReference type="GO" id="GO:0008270">
    <property type="term" value="F:zinc ion binding"/>
    <property type="evidence" value="ECO:0007669"/>
    <property type="project" value="UniProtKB-KW"/>
</dbReference>
<dbReference type="InterPro" id="IPR044807">
    <property type="entry name" value="DRIP1-like"/>
</dbReference>
<feature type="compositionally biased region" description="Polar residues" evidence="5">
    <location>
        <begin position="379"/>
        <end position="388"/>
    </location>
</feature>
<dbReference type="SMART" id="SM00184">
    <property type="entry name" value="RING"/>
    <property type="match status" value="1"/>
</dbReference>
<dbReference type="InterPro" id="IPR013083">
    <property type="entry name" value="Znf_RING/FYVE/PHD"/>
</dbReference>